<evidence type="ECO:0000313" key="1">
    <source>
        <dbReference type="EMBL" id="JAD89769.1"/>
    </source>
</evidence>
<proteinExistence type="predicted"/>
<protein>
    <submittedName>
        <fullName evidence="1">Uncharacterized protein</fullName>
    </submittedName>
</protein>
<dbReference type="AlphaFoldDB" id="A0A0A9DMG5"/>
<accession>A0A0A9DMG5</accession>
<organism evidence="1">
    <name type="scientific">Arundo donax</name>
    <name type="common">Giant reed</name>
    <name type="synonym">Donax arundinaceus</name>
    <dbReference type="NCBI Taxonomy" id="35708"/>
    <lineage>
        <taxon>Eukaryota</taxon>
        <taxon>Viridiplantae</taxon>
        <taxon>Streptophyta</taxon>
        <taxon>Embryophyta</taxon>
        <taxon>Tracheophyta</taxon>
        <taxon>Spermatophyta</taxon>
        <taxon>Magnoliopsida</taxon>
        <taxon>Liliopsida</taxon>
        <taxon>Poales</taxon>
        <taxon>Poaceae</taxon>
        <taxon>PACMAD clade</taxon>
        <taxon>Arundinoideae</taxon>
        <taxon>Arundineae</taxon>
        <taxon>Arundo</taxon>
    </lineage>
</organism>
<sequence length="45" mass="5111">MNKQRTHHRINLTKSAIILLQSLNNKQQAGMSTLCHDVSYMSKIG</sequence>
<reference evidence="1" key="1">
    <citation type="submission" date="2014-09" db="EMBL/GenBank/DDBJ databases">
        <authorList>
            <person name="Magalhaes I.L.F."/>
            <person name="Oliveira U."/>
            <person name="Santos F.R."/>
            <person name="Vidigal T.H.D.A."/>
            <person name="Brescovit A.D."/>
            <person name="Santos A.J."/>
        </authorList>
    </citation>
    <scope>NUCLEOTIDE SEQUENCE</scope>
    <source>
        <tissue evidence="1">Shoot tissue taken approximately 20 cm above the soil surface</tissue>
    </source>
</reference>
<name>A0A0A9DMG5_ARUDO</name>
<dbReference type="EMBL" id="GBRH01208126">
    <property type="protein sequence ID" value="JAD89769.1"/>
    <property type="molecule type" value="Transcribed_RNA"/>
</dbReference>
<reference evidence="1" key="2">
    <citation type="journal article" date="2015" name="Data Brief">
        <title>Shoot transcriptome of the giant reed, Arundo donax.</title>
        <authorList>
            <person name="Barrero R.A."/>
            <person name="Guerrero F.D."/>
            <person name="Moolhuijzen P."/>
            <person name="Goolsby J.A."/>
            <person name="Tidwell J."/>
            <person name="Bellgard S.E."/>
            <person name="Bellgard M.I."/>
        </authorList>
    </citation>
    <scope>NUCLEOTIDE SEQUENCE</scope>
    <source>
        <tissue evidence="1">Shoot tissue taken approximately 20 cm above the soil surface</tissue>
    </source>
</reference>